<protein>
    <submittedName>
        <fullName evidence="2 3">Uncharacterized protein</fullName>
    </submittedName>
</protein>
<organism evidence="2">
    <name type="scientific">Puccinia triticina (isolate 1-1 / race 1 (BBBD))</name>
    <name type="common">Brown leaf rust fungus</name>
    <dbReference type="NCBI Taxonomy" id="630390"/>
    <lineage>
        <taxon>Eukaryota</taxon>
        <taxon>Fungi</taxon>
        <taxon>Dikarya</taxon>
        <taxon>Basidiomycota</taxon>
        <taxon>Pucciniomycotina</taxon>
        <taxon>Pucciniomycetes</taxon>
        <taxon>Pucciniales</taxon>
        <taxon>Pucciniaceae</taxon>
        <taxon>Puccinia</taxon>
    </lineage>
</organism>
<dbReference type="PRINTS" id="PR01217">
    <property type="entry name" value="PRICHEXTENSN"/>
</dbReference>
<dbReference type="OrthoDB" id="2538408at2759"/>
<name>A0A180GQX4_PUCT1</name>
<feature type="compositionally biased region" description="Pro residues" evidence="1">
    <location>
        <begin position="460"/>
        <end position="469"/>
    </location>
</feature>
<dbReference type="EnsemblFungi" id="PTTG_27002-t43_1">
    <property type="protein sequence ID" value="PTTG_27002-t43_1-p1"/>
    <property type="gene ID" value="PTTG_27002"/>
</dbReference>
<sequence>MSANYAIYTSPSHQPIPDHLPTLIVTPQGKPQQVLYTYLHTNCNQENYLLTPSDQGDLCVAKLFPPKHTRKTQSSTGHPQSTADRSAIKCEASRNLKWTIRNEGIQNPVYKLTLPNPENPQIEQPLFQVSKPNPNCPWWTLFYFTYAGHLIPPKRIEFGKILKAQPNGSKSSGETKITVTGKTEEEKAVWRTLGEGNEDMVEWILVCAALNVLDEEISKAAEAAGVQLSARPSATRAPPQTQQAPHPAPQKPHAHQPQPQGHHPAAGRAQDRQLHPTGNAHRPPVAAPIRPAVYNNNNTTTNPKPPGPSPPSSHPRPAGPLQPRPGSGGSPIPSSQRAPAYHPQQQQQVRGPPASNGLPPGAMHAPVAQRGPVPAPTHPHHHPKPDHYNNDLPSSDLAYARAAPARHPLPPPHSHPHHHPQQQQLPPRAHPSPQHYPQHQQHHPSPPRSNPLGPRQRHPSTPPTHPPPTHASRAPIQVPNYPIQTHAHKQAR</sequence>
<evidence type="ECO:0000313" key="4">
    <source>
        <dbReference type="Proteomes" id="UP000005240"/>
    </source>
</evidence>
<accession>A0A180GQX4</accession>
<reference evidence="2" key="1">
    <citation type="submission" date="2009-11" db="EMBL/GenBank/DDBJ databases">
        <authorList>
            <consortium name="The Broad Institute Genome Sequencing Platform"/>
            <person name="Ward D."/>
            <person name="Feldgarden M."/>
            <person name="Earl A."/>
            <person name="Young S.K."/>
            <person name="Zeng Q."/>
            <person name="Koehrsen M."/>
            <person name="Alvarado L."/>
            <person name="Berlin A."/>
            <person name="Bochicchio J."/>
            <person name="Borenstein D."/>
            <person name="Chapman S.B."/>
            <person name="Chen Z."/>
            <person name="Engels R."/>
            <person name="Freedman E."/>
            <person name="Gellesch M."/>
            <person name="Goldberg J."/>
            <person name="Griggs A."/>
            <person name="Gujja S."/>
            <person name="Heilman E."/>
            <person name="Heiman D."/>
            <person name="Hepburn T."/>
            <person name="Howarth C."/>
            <person name="Jen D."/>
            <person name="Larson L."/>
            <person name="Lewis B."/>
            <person name="Mehta T."/>
            <person name="Park D."/>
            <person name="Pearson M."/>
            <person name="Roberts A."/>
            <person name="Saif S."/>
            <person name="Shea T."/>
            <person name="Shenoy N."/>
            <person name="Sisk P."/>
            <person name="Stolte C."/>
            <person name="Sykes S."/>
            <person name="Thomson T."/>
            <person name="Walk T."/>
            <person name="White J."/>
            <person name="Yandava C."/>
            <person name="Izard J."/>
            <person name="Baranova O.V."/>
            <person name="Blanton J.M."/>
            <person name="Tanner A.C."/>
            <person name="Dewhirst F.E."/>
            <person name="Haas B."/>
            <person name="Nusbaum C."/>
            <person name="Birren B."/>
        </authorList>
    </citation>
    <scope>NUCLEOTIDE SEQUENCE [LARGE SCALE GENOMIC DNA]</scope>
    <source>
        <strain evidence="2">1-1 BBBD Race 1</strain>
    </source>
</reference>
<proteinExistence type="predicted"/>
<dbReference type="VEuPathDB" id="FungiDB:PTTG_27002"/>
<dbReference type="AlphaFoldDB" id="A0A180GQX4"/>
<dbReference type="EMBL" id="ADAS02000040">
    <property type="protein sequence ID" value="OAV94363.1"/>
    <property type="molecule type" value="Genomic_DNA"/>
</dbReference>
<evidence type="ECO:0000256" key="1">
    <source>
        <dbReference type="SAM" id="MobiDB-lite"/>
    </source>
</evidence>
<feature type="compositionally biased region" description="Low complexity" evidence="1">
    <location>
        <begin position="255"/>
        <end position="266"/>
    </location>
</feature>
<keyword evidence="4" id="KW-1185">Reference proteome</keyword>
<reference evidence="3 4" key="3">
    <citation type="journal article" date="2017" name="G3 (Bethesda)">
        <title>Comparative analysis highlights variable genome content of wheat rusts and divergence of the mating loci.</title>
        <authorList>
            <person name="Cuomo C.A."/>
            <person name="Bakkeren G."/>
            <person name="Khalil H.B."/>
            <person name="Panwar V."/>
            <person name="Joly D."/>
            <person name="Linning R."/>
            <person name="Sakthikumar S."/>
            <person name="Song X."/>
            <person name="Adiconis X."/>
            <person name="Fan L."/>
            <person name="Goldberg J.M."/>
            <person name="Levin J.Z."/>
            <person name="Young S."/>
            <person name="Zeng Q."/>
            <person name="Anikster Y."/>
            <person name="Bruce M."/>
            <person name="Wang M."/>
            <person name="Yin C."/>
            <person name="McCallum B."/>
            <person name="Szabo L.J."/>
            <person name="Hulbert S."/>
            <person name="Chen X."/>
            <person name="Fellers J.P."/>
        </authorList>
    </citation>
    <scope>NUCLEOTIDE SEQUENCE</scope>
    <source>
        <strain evidence="3">isolate 1-1 / race 1 (BBBD)</strain>
        <strain evidence="4">Isolate 1-1 / race 1 (BBBD)</strain>
    </source>
</reference>
<evidence type="ECO:0000313" key="2">
    <source>
        <dbReference type="EMBL" id="OAV94363.1"/>
    </source>
</evidence>
<reference evidence="3" key="4">
    <citation type="submission" date="2025-05" db="UniProtKB">
        <authorList>
            <consortium name="EnsemblFungi"/>
        </authorList>
    </citation>
    <scope>IDENTIFICATION</scope>
    <source>
        <strain evidence="3">isolate 1-1 / race 1 (BBBD)</strain>
    </source>
</reference>
<feature type="region of interest" description="Disordered" evidence="1">
    <location>
        <begin position="228"/>
        <end position="492"/>
    </location>
</feature>
<feature type="compositionally biased region" description="Low complexity" evidence="1">
    <location>
        <begin position="421"/>
        <end position="439"/>
    </location>
</feature>
<feature type="compositionally biased region" description="Pro residues" evidence="1">
    <location>
        <begin position="303"/>
        <end position="323"/>
    </location>
</feature>
<dbReference type="STRING" id="630390.A0A180GQX4"/>
<dbReference type="Proteomes" id="UP000005240">
    <property type="component" value="Unassembled WGS sequence"/>
</dbReference>
<evidence type="ECO:0000313" key="3">
    <source>
        <dbReference type="EnsemblFungi" id="PTTG_27002-t43_1-p1"/>
    </source>
</evidence>
<reference evidence="2" key="2">
    <citation type="submission" date="2016-05" db="EMBL/GenBank/DDBJ databases">
        <title>Comparative analysis highlights variable genome content of wheat rusts and divergence of the mating loci.</title>
        <authorList>
            <person name="Cuomo C.A."/>
            <person name="Bakkeren G."/>
            <person name="Szabo L."/>
            <person name="Khalil H."/>
            <person name="Joly D."/>
            <person name="Goldberg J."/>
            <person name="Young S."/>
            <person name="Zeng Q."/>
            <person name="Fellers J."/>
        </authorList>
    </citation>
    <scope>NUCLEOTIDE SEQUENCE [LARGE SCALE GENOMIC DNA]</scope>
    <source>
        <strain evidence="2">1-1 BBBD Race 1</strain>
    </source>
</reference>
<feature type="compositionally biased region" description="Low complexity" evidence="1">
    <location>
        <begin position="397"/>
        <end position="406"/>
    </location>
</feature>
<feature type="compositionally biased region" description="Low complexity" evidence="1">
    <location>
        <begin position="280"/>
        <end position="302"/>
    </location>
</feature>
<gene>
    <name evidence="2" type="ORF">PTTG_27002</name>
</gene>